<feature type="region of interest" description="Disordered" evidence="1">
    <location>
        <begin position="1"/>
        <end position="20"/>
    </location>
</feature>
<feature type="compositionally biased region" description="Basic and acidic residues" evidence="1">
    <location>
        <begin position="1"/>
        <end position="12"/>
    </location>
</feature>
<evidence type="ECO:0000313" key="2">
    <source>
        <dbReference type="EMBL" id="KKB64735.1"/>
    </source>
</evidence>
<evidence type="ECO:0000256" key="1">
    <source>
        <dbReference type="SAM" id="MobiDB-lite"/>
    </source>
</evidence>
<dbReference type="STRING" id="28092.WM40_05000"/>
<comment type="caution">
    <text evidence="2">The sequence shown here is derived from an EMBL/GenBank/DDBJ whole genome shotgun (WGS) entry which is preliminary data.</text>
</comment>
<keyword evidence="3" id="KW-1185">Reference proteome</keyword>
<reference evidence="2 3" key="1">
    <citation type="submission" date="2015-03" db="EMBL/GenBank/DDBJ databases">
        <title>Draft Genome Sequence of Burkholderia andropogonis type strain ICMP2807, isolated from Sorghum bicolor.</title>
        <authorList>
            <person name="Lopes-Santos L."/>
            <person name="Castro D.B."/>
            <person name="Ottoboni L.M."/>
            <person name="Park D."/>
            <person name="Weirc B.S."/>
            <person name="Destefano S.A."/>
        </authorList>
    </citation>
    <scope>NUCLEOTIDE SEQUENCE [LARGE SCALE GENOMIC DNA]</scope>
    <source>
        <strain evidence="2 3">ICMP2807</strain>
    </source>
</reference>
<accession>A0A0F5K473</accession>
<dbReference type="PATRIC" id="fig|28092.6.peg.1186"/>
<protein>
    <submittedName>
        <fullName evidence="2">Uncharacterized protein</fullName>
    </submittedName>
</protein>
<dbReference type="Proteomes" id="UP000033618">
    <property type="component" value="Unassembled WGS sequence"/>
</dbReference>
<name>A0A0F5K473_9BURK</name>
<dbReference type="AlphaFoldDB" id="A0A0F5K473"/>
<dbReference type="EMBL" id="LAQU01000003">
    <property type="protein sequence ID" value="KKB64735.1"/>
    <property type="molecule type" value="Genomic_DNA"/>
</dbReference>
<gene>
    <name evidence="2" type="ORF">WM40_05000</name>
</gene>
<sequence length="128" mass="14454">MRGRSWRADGSRPGKSPNGARRREILRYCTQVLSTGRATTPLTIRAWYLISGGWSSVTPCTRKAYVPFSGAARKHILEIYQRIYFKRIQHSCRSGGITSTNGGRVYRPVTQEDVYTGDCIAEMLLHQS</sequence>
<evidence type="ECO:0000313" key="3">
    <source>
        <dbReference type="Proteomes" id="UP000033618"/>
    </source>
</evidence>
<proteinExistence type="predicted"/>
<organism evidence="2 3">
    <name type="scientific">Robbsia andropogonis</name>
    <dbReference type="NCBI Taxonomy" id="28092"/>
    <lineage>
        <taxon>Bacteria</taxon>
        <taxon>Pseudomonadati</taxon>
        <taxon>Pseudomonadota</taxon>
        <taxon>Betaproteobacteria</taxon>
        <taxon>Burkholderiales</taxon>
        <taxon>Burkholderiaceae</taxon>
        <taxon>Robbsia</taxon>
    </lineage>
</organism>